<name>F6CSM0_MARPP</name>
<dbReference type="AlphaFoldDB" id="F6CSM0"/>
<protein>
    <submittedName>
        <fullName evidence="1">Uncharacterized protein</fullName>
    </submittedName>
</protein>
<organism evidence="1 2">
    <name type="scientific">Marinomonas posidonica (strain CECT 7376 / NCIMB 14433 / IVIA-Po-181)</name>
    <dbReference type="NCBI Taxonomy" id="491952"/>
    <lineage>
        <taxon>Bacteria</taxon>
        <taxon>Pseudomonadati</taxon>
        <taxon>Pseudomonadota</taxon>
        <taxon>Gammaproteobacteria</taxon>
        <taxon>Oceanospirillales</taxon>
        <taxon>Oceanospirillaceae</taxon>
        <taxon>Marinomonas</taxon>
    </lineage>
</organism>
<dbReference type="EMBL" id="CP002771">
    <property type="protein sequence ID" value="AEF56178.1"/>
    <property type="molecule type" value="Genomic_DNA"/>
</dbReference>
<gene>
    <name evidence="1" type="ordered locus">Mar181_3154</name>
</gene>
<accession>F6CSM0</accession>
<proteinExistence type="predicted"/>
<dbReference type="Proteomes" id="UP000009230">
    <property type="component" value="Chromosome"/>
</dbReference>
<evidence type="ECO:0000313" key="1">
    <source>
        <dbReference type="EMBL" id="AEF56178.1"/>
    </source>
</evidence>
<keyword evidence="2" id="KW-1185">Reference proteome</keyword>
<evidence type="ECO:0000313" key="2">
    <source>
        <dbReference type="Proteomes" id="UP000009230"/>
    </source>
</evidence>
<dbReference type="HOGENOM" id="CLU_3312469_0_0_6"/>
<sequence length="39" mass="4575">MRQLPYGGTLNDVVVFFLRVPERDFIVSYWLSFPIGQVD</sequence>
<dbReference type="KEGG" id="mpc:Mar181_3154"/>
<reference evidence="1 2" key="1">
    <citation type="journal article" date="2012" name="Stand. Genomic Sci.">
        <title>Complete genome sequence of Marinomonas posidonica type strain (IVIA-Po-181(T)).</title>
        <authorList>
            <person name="Lucas-Elio P."/>
            <person name="Goodwin L."/>
            <person name="Woyke T."/>
            <person name="Pitluck S."/>
            <person name="Nolan M."/>
            <person name="Kyrpides N.C."/>
            <person name="Detter J.C."/>
            <person name="Copeland A."/>
            <person name="Lu M."/>
            <person name="Bruce D."/>
            <person name="Detter C."/>
            <person name="Tapia R."/>
            <person name="Han S."/>
            <person name="Land M.L."/>
            <person name="Ivanova N."/>
            <person name="Mikhailova N."/>
            <person name="Johnston A.W."/>
            <person name="Sanchez-Amat A."/>
        </authorList>
    </citation>
    <scope>NUCLEOTIDE SEQUENCE [LARGE SCALE GENOMIC DNA]</scope>
    <source>
        <strain evidence="2">CECT 7376 / NCIMB 14433 / IVIA-Po-181</strain>
    </source>
</reference>